<dbReference type="InterPro" id="IPR017937">
    <property type="entry name" value="Thioredoxin_CS"/>
</dbReference>
<dbReference type="CDD" id="cd02947">
    <property type="entry name" value="TRX_family"/>
    <property type="match status" value="1"/>
</dbReference>
<feature type="domain" description="Thioredoxin" evidence="2">
    <location>
        <begin position="18"/>
        <end position="136"/>
    </location>
</feature>
<keyword evidence="1" id="KW-0676">Redox-active center</keyword>
<protein>
    <submittedName>
        <fullName evidence="3">Thiol-disulfide isomerase/thioredoxin</fullName>
    </submittedName>
</protein>
<evidence type="ECO:0000313" key="3">
    <source>
        <dbReference type="EMBL" id="MBB4052622.1"/>
    </source>
</evidence>
<evidence type="ECO:0000256" key="1">
    <source>
        <dbReference type="ARBA" id="ARBA00023284"/>
    </source>
</evidence>
<dbReference type="EMBL" id="JACIEW010000005">
    <property type="protein sequence ID" value="MBB4052622.1"/>
    <property type="molecule type" value="Genomic_DNA"/>
</dbReference>
<dbReference type="GO" id="GO:0016853">
    <property type="term" value="F:isomerase activity"/>
    <property type="evidence" value="ECO:0007669"/>
    <property type="project" value="UniProtKB-KW"/>
</dbReference>
<dbReference type="InterPro" id="IPR013766">
    <property type="entry name" value="Thioredoxin_domain"/>
</dbReference>
<proteinExistence type="predicted"/>
<evidence type="ECO:0000313" key="4">
    <source>
        <dbReference type="Proteomes" id="UP000547011"/>
    </source>
</evidence>
<keyword evidence="3" id="KW-0413">Isomerase</keyword>
<dbReference type="InterPro" id="IPR006311">
    <property type="entry name" value="TAT_signal"/>
</dbReference>
<comment type="caution">
    <text evidence="3">The sequence shown here is derived from an EMBL/GenBank/DDBJ whole genome shotgun (WGS) entry which is preliminary data.</text>
</comment>
<dbReference type="AlphaFoldDB" id="A0A7W6IN15"/>
<dbReference type="Proteomes" id="UP000547011">
    <property type="component" value="Unassembled WGS sequence"/>
</dbReference>
<dbReference type="InterPro" id="IPR036249">
    <property type="entry name" value="Thioredoxin-like_sf"/>
</dbReference>
<sequence length="136" mass="14503">MITRRHLLAGLAGISVLGLVAGAAGALEFIDYTGTELEGLADSGTPYLINFHASWCPTCAAQQRVLDALQGESAAYAAIPILRVDWDKYGNSELARSMAIPRRSTLVLMQGTSELGRLVAETRKERIAALLDLASS</sequence>
<organism evidence="3 4">
    <name type="scientific">Devosia subaequoris</name>
    <dbReference type="NCBI Taxonomy" id="395930"/>
    <lineage>
        <taxon>Bacteria</taxon>
        <taxon>Pseudomonadati</taxon>
        <taxon>Pseudomonadota</taxon>
        <taxon>Alphaproteobacteria</taxon>
        <taxon>Hyphomicrobiales</taxon>
        <taxon>Devosiaceae</taxon>
        <taxon>Devosia</taxon>
    </lineage>
</organism>
<dbReference type="PROSITE" id="PS00194">
    <property type="entry name" value="THIOREDOXIN_1"/>
    <property type="match status" value="1"/>
</dbReference>
<reference evidence="3 4" key="1">
    <citation type="submission" date="2020-08" db="EMBL/GenBank/DDBJ databases">
        <title>Genomic Encyclopedia of Type Strains, Phase IV (KMG-IV): sequencing the most valuable type-strain genomes for metagenomic binning, comparative biology and taxonomic classification.</title>
        <authorList>
            <person name="Goeker M."/>
        </authorList>
    </citation>
    <scope>NUCLEOTIDE SEQUENCE [LARGE SCALE GENOMIC DNA]</scope>
    <source>
        <strain evidence="3 4">DSM 23447</strain>
    </source>
</reference>
<dbReference type="Pfam" id="PF00085">
    <property type="entry name" value="Thioredoxin"/>
    <property type="match status" value="1"/>
</dbReference>
<dbReference type="PROSITE" id="PS51318">
    <property type="entry name" value="TAT"/>
    <property type="match status" value="1"/>
</dbReference>
<gene>
    <name evidence="3" type="ORF">GGR20_002270</name>
</gene>
<dbReference type="SUPFAM" id="SSF52833">
    <property type="entry name" value="Thioredoxin-like"/>
    <property type="match status" value="1"/>
</dbReference>
<dbReference type="RefSeq" id="WP_183311337.1">
    <property type="nucleotide sequence ID" value="NZ_JACIEW010000005.1"/>
</dbReference>
<evidence type="ECO:0000259" key="2">
    <source>
        <dbReference type="PROSITE" id="PS51352"/>
    </source>
</evidence>
<keyword evidence="4" id="KW-1185">Reference proteome</keyword>
<dbReference type="PROSITE" id="PS51352">
    <property type="entry name" value="THIOREDOXIN_2"/>
    <property type="match status" value="1"/>
</dbReference>
<accession>A0A7W6IN15</accession>
<name>A0A7W6IN15_9HYPH</name>
<dbReference type="GO" id="GO:0015036">
    <property type="term" value="F:disulfide oxidoreductase activity"/>
    <property type="evidence" value="ECO:0007669"/>
    <property type="project" value="UniProtKB-ARBA"/>
</dbReference>
<dbReference type="Gene3D" id="3.40.30.10">
    <property type="entry name" value="Glutaredoxin"/>
    <property type="match status" value="1"/>
</dbReference>